<sequence>MCLFKMVEKKPSDKLSIISIVQRKCQ</sequence>
<reference evidence="1" key="1">
    <citation type="journal article" date="2007" name="Science">
        <title>Draft genome of the filarial nematode parasite Brugia malayi.</title>
        <authorList>
            <person name="Ghedin E."/>
            <person name="Wang S."/>
            <person name="Spiro D."/>
            <person name="Caler E."/>
            <person name="Zhao Q."/>
            <person name="Crabtree J."/>
            <person name="Allen J.E."/>
            <person name="Delcher A.L."/>
            <person name="Guiliano D.B."/>
            <person name="Miranda-Saavedra D."/>
            <person name="Angiuoli S.V."/>
            <person name="Creasy T."/>
            <person name="Amedeo P."/>
            <person name="Haas B."/>
            <person name="El-Sayed N.M."/>
            <person name="Wortman J.R."/>
            <person name="Feldblyum T."/>
            <person name="Tallon L."/>
            <person name="Schatz M."/>
            <person name="Shumway M."/>
            <person name="Koo H."/>
            <person name="Salzberg S.L."/>
            <person name="Schobel S."/>
            <person name="Pertea M."/>
            <person name="Pop M."/>
            <person name="White O."/>
            <person name="Barton G.J."/>
            <person name="Carlow C.K."/>
            <person name="Crawford M.J."/>
            <person name="Daub J."/>
            <person name="Dimmic M.W."/>
            <person name="Estes C.F."/>
            <person name="Foster J.M."/>
            <person name="Ganatra M."/>
            <person name="Gregory W.F."/>
            <person name="Johnson N.M."/>
            <person name="Jin J."/>
            <person name="Komuniecki R."/>
            <person name="Korf I."/>
            <person name="Kumar S."/>
            <person name="Laney S."/>
            <person name="Li B.W."/>
            <person name="Li W."/>
            <person name="Lindblom T.H."/>
            <person name="Lustigman S."/>
            <person name="Ma D."/>
            <person name="Maina C.V."/>
            <person name="Martin D.M."/>
            <person name="McCarter J.P."/>
            <person name="McReynolds L."/>
            <person name="Mitreva M."/>
            <person name="Nutman T.B."/>
            <person name="Parkinson J."/>
            <person name="Peregrin-Alvarez J.M."/>
            <person name="Poole C."/>
            <person name="Ren Q."/>
            <person name="Saunders L."/>
            <person name="Sluder A.E."/>
            <person name="Smith K."/>
            <person name="Stanke M."/>
            <person name="Unnasch T.R."/>
            <person name="Ware J."/>
            <person name="Wei A.D."/>
            <person name="Weil G."/>
            <person name="Williams D.J."/>
            <person name="Zhang Y."/>
            <person name="Williams S.A."/>
            <person name="Fraser-Liggett C."/>
            <person name="Slatko B."/>
            <person name="Blaxter M.L."/>
            <person name="Scott A.L."/>
        </authorList>
    </citation>
    <scope>NUCLEOTIDE SEQUENCE [LARGE SCALE GENOMIC DNA]</scope>
</reference>
<name>A8PQU1_BRUMA</name>
<dbReference type="AlphaFoldDB" id="A8PQU1"/>
<protein>
    <submittedName>
        <fullName evidence="1">Uncharacterized protein</fullName>
    </submittedName>
</protein>
<evidence type="ECO:0000313" key="1">
    <source>
        <dbReference type="EMBL" id="EDP33343.1"/>
    </source>
</evidence>
<proteinExistence type="predicted"/>
<organism evidence="1">
    <name type="scientific">Brugia malayi</name>
    <name type="common">Filarial nematode worm</name>
    <dbReference type="NCBI Taxonomy" id="6279"/>
    <lineage>
        <taxon>Eukaryota</taxon>
        <taxon>Metazoa</taxon>
        <taxon>Ecdysozoa</taxon>
        <taxon>Nematoda</taxon>
        <taxon>Chromadorea</taxon>
        <taxon>Rhabditida</taxon>
        <taxon>Spirurina</taxon>
        <taxon>Spiruromorpha</taxon>
        <taxon>Filarioidea</taxon>
        <taxon>Onchocercidae</taxon>
        <taxon>Brugia</taxon>
    </lineage>
</organism>
<gene>
    <name evidence="1" type="ORF">Bm1_31890</name>
</gene>
<dbReference type="EMBL" id="DS239397">
    <property type="protein sequence ID" value="EDP33343.1"/>
    <property type="molecule type" value="Genomic_DNA"/>
</dbReference>
<accession>A8PQU1</accession>